<name>A0ABS8FQJ7_9FIRM</name>
<dbReference type="SUPFAM" id="SSF160631">
    <property type="entry name" value="SMI1/KNR4-like"/>
    <property type="match status" value="1"/>
</dbReference>
<feature type="domain" description="Knr4/Smi1-like" evidence="1">
    <location>
        <begin position="38"/>
        <end position="118"/>
    </location>
</feature>
<dbReference type="InterPro" id="IPR018958">
    <property type="entry name" value="Knr4/Smi1-like_dom"/>
</dbReference>
<dbReference type="Gene3D" id="3.40.1580.10">
    <property type="entry name" value="SMI1/KNR4-like"/>
    <property type="match status" value="1"/>
</dbReference>
<dbReference type="RefSeq" id="WP_227573430.1">
    <property type="nucleotide sequence ID" value="NZ_JAJEQT010000008.1"/>
</dbReference>
<keyword evidence="3" id="KW-1185">Reference proteome</keyword>
<evidence type="ECO:0000313" key="3">
    <source>
        <dbReference type="Proteomes" id="UP001198495"/>
    </source>
</evidence>
<evidence type="ECO:0000313" key="2">
    <source>
        <dbReference type="EMBL" id="MCC2219496.1"/>
    </source>
</evidence>
<organism evidence="2 3">
    <name type="scientific">Coprococcus hominis</name>
    <name type="common">ex Arizal et al. 2022</name>
    <dbReference type="NCBI Taxonomy" id="2881262"/>
    <lineage>
        <taxon>Bacteria</taxon>
        <taxon>Bacillati</taxon>
        <taxon>Bacillota</taxon>
        <taxon>Clostridia</taxon>
        <taxon>Lachnospirales</taxon>
        <taxon>Lachnospiraceae</taxon>
        <taxon>Coprococcus</taxon>
    </lineage>
</organism>
<proteinExistence type="predicted"/>
<comment type="caution">
    <text evidence="2">The sequence shown here is derived from an EMBL/GenBank/DDBJ whole genome shotgun (WGS) entry which is preliminary data.</text>
</comment>
<dbReference type="Pfam" id="PF09346">
    <property type="entry name" value="SMI1_KNR4"/>
    <property type="match status" value="1"/>
</dbReference>
<dbReference type="Proteomes" id="UP001198495">
    <property type="component" value="Unassembled WGS sequence"/>
</dbReference>
<gene>
    <name evidence="2" type="ORF">LKD28_10715</name>
</gene>
<reference evidence="2 3" key="1">
    <citation type="submission" date="2021-10" db="EMBL/GenBank/DDBJ databases">
        <title>Anaerobic single-cell dispensing facilitates the cultivation of human gut bacteria.</title>
        <authorList>
            <person name="Afrizal A."/>
        </authorList>
    </citation>
    <scope>NUCLEOTIDE SEQUENCE [LARGE SCALE GENOMIC DNA]</scope>
    <source>
        <strain evidence="2 3">CLA-AA-H212</strain>
    </source>
</reference>
<accession>A0ABS8FQJ7</accession>
<evidence type="ECO:0000259" key="1">
    <source>
        <dbReference type="Pfam" id="PF09346"/>
    </source>
</evidence>
<sequence length="168" mass="19851">MRKVPENNSLKKEIRKLLELCKKDEKDNGEKRNYFNAPITEEEMINWEERNRAKIPESYKEWLRFSGKCRIAGNTATFWEPNEFHSEYVPEGLVAIGEINDDGEVVCFSKNEGIFVRVFEGKTTEINDFACVLKEVIKLMDDKPILSQERYLEILQKIKEKKDREKNK</sequence>
<protein>
    <submittedName>
        <fullName evidence="2">SMI1/KNR4 family protein</fullName>
    </submittedName>
</protein>
<dbReference type="InterPro" id="IPR037883">
    <property type="entry name" value="Knr4/Smi1-like_sf"/>
</dbReference>
<dbReference type="EMBL" id="JAJEQT010000008">
    <property type="protein sequence ID" value="MCC2219496.1"/>
    <property type="molecule type" value="Genomic_DNA"/>
</dbReference>